<dbReference type="RefSeq" id="WP_126813180.1">
    <property type="nucleotide sequence ID" value="NZ_NGKC01000004.1"/>
</dbReference>
<evidence type="ECO:0000313" key="4">
    <source>
        <dbReference type="Proteomes" id="UP000286773"/>
    </source>
</evidence>
<feature type="transmembrane region" description="Helical" evidence="1">
    <location>
        <begin position="217"/>
        <end position="240"/>
    </location>
</feature>
<dbReference type="Proteomes" id="UP000286773">
    <property type="component" value="Unassembled WGS sequence"/>
</dbReference>
<protein>
    <recommendedName>
        <fullName evidence="2">Glycosyltransferase RgtA/B/C/D-like domain-containing protein</fullName>
    </recommendedName>
</protein>
<sequence>METLKIRKSDTGVNRQFLPLLFIFVYSTILMLLVSKSSFIYYINDWVDINSFYTMGKGWLHGKIPYRDLFDHKGPLLYFIYAIADLLSPRTYLGILLFEIMAIFTTLLLVYRIAASYMKEYAAVWATLLFSGLLVASPYFDAGAGVEELSYPFIMFTIYAIHRLNQNDFTLTFGESFLSGICFGMIFWMKYTMLGGWLGFIVAYFVVSLIRKNAAAFFSFLGYFFLGFLAISLPVIGYFFSVGALSDLYHIYFYVNLAVYPPNFHSKIGQLGRGTYLFITAFKQEVVLNALMIFATIFVINDKAIFRHIETKMLYTASFLAMGMGTFFGGISYRYYVLALFPFGCIPVLCMCRHFFYQRKNDAYYNNIKTFLLACFTLIVALNLNTNFFESKFFAGNKTVSLRIPGEKTDHYKTAQYQFAKIINQEKKEKQTLLNYGFLDVGLYRAAAIVPDTKYFMKQNIAYDKYPVIMDTQNEIIDKKKVEFVVFRKRLRDDIVQAVPKNIRKNYMLIAKHSQFVTGEYTYLLYKVKPAEKERLSE</sequence>
<keyword evidence="1" id="KW-0812">Transmembrane</keyword>
<feature type="transmembrane region" description="Helical" evidence="1">
    <location>
        <begin position="20"/>
        <end position="43"/>
    </location>
</feature>
<name>A0A430AY34_9ENTE</name>
<keyword evidence="4" id="KW-1185">Reference proteome</keyword>
<keyword evidence="1" id="KW-1133">Transmembrane helix</keyword>
<feature type="transmembrane region" description="Helical" evidence="1">
    <location>
        <begin position="121"/>
        <end position="140"/>
    </location>
</feature>
<dbReference type="AlphaFoldDB" id="A0A430AY34"/>
<evidence type="ECO:0000259" key="2">
    <source>
        <dbReference type="Pfam" id="PF13231"/>
    </source>
</evidence>
<feature type="domain" description="Glycosyltransferase RgtA/B/C/D-like" evidence="2">
    <location>
        <begin position="73"/>
        <end position="232"/>
    </location>
</feature>
<feature type="transmembrane region" description="Helical" evidence="1">
    <location>
        <begin position="368"/>
        <end position="389"/>
    </location>
</feature>
<reference evidence="3 4" key="1">
    <citation type="submission" date="2017-05" db="EMBL/GenBank/DDBJ databases">
        <title>Vagococcus spp. assemblies.</title>
        <authorList>
            <person name="Gulvik C.A."/>
        </authorList>
    </citation>
    <scope>NUCLEOTIDE SEQUENCE [LARGE SCALE GENOMIC DNA]</scope>
    <source>
        <strain evidence="3 4">LMG 24798</strain>
    </source>
</reference>
<feature type="transmembrane region" description="Helical" evidence="1">
    <location>
        <begin position="313"/>
        <end position="331"/>
    </location>
</feature>
<dbReference type="InterPro" id="IPR038731">
    <property type="entry name" value="RgtA/B/C-like"/>
</dbReference>
<evidence type="ECO:0000256" key="1">
    <source>
        <dbReference type="SAM" id="Phobius"/>
    </source>
</evidence>
<evidence type="ECO:0000313" key="3">
    <source>
        <dbReference type="EMBL" id="RSU12981.1"/>
    </source>
</evidence>
<keyword evidence="1" id="KW-0472">Membrane</keyword>
<organism evidence="3 4">
    <name type="scientific">Vagococcus acidifermentans</name>
    <dbReference type="NCBI Taxonomy" id="564710"/>
    <lineage>
        <taxon>Bacteria</taxon>
        <taxon>Bacillati</taxon>
        <taxon>Bacillota</taxon>
        <taxon>Bacilli</taxon>
        <taxon>Lactobacillales</taxon>
        <taxon>Enterococcaceae</taxon>
        <taxon>Vagococcus</taxon>
    </lineage>
</organism>
<feature type="transmembrane region" description="Helical" evidence="1">
    <location>
        <begin position="194"/>
        <end position="210"/>
    </location>
</feature>
<proteinExistence type="predicted"/>
<dbReference type="Pfam" id="PF13231">
    <property type="entry name" value="PMT_2"/>
    <property type="match status" value="1"/>
</dbReference>
<comment type="caution">
    <text evidence="3">The sequence shown here is derived from an EMBL/GenBank/DDBJ whole genome shotgun (WGS) entry which is preliminary data.</text>
</comment>
<accession>A0A430AY34</accession>
<dbReference type="OrthoDB" id="5056808at2"/>
<gene>
    <name evidence="3" type="ORF">CBF27_05450</name>
</gene>
<feature type="transmembrane region" description="Helical" evidence="1">
    <location>
        <begin position="276"/>
        <end position="301"/>
    </location>
</feature>
<feature type="transmembrane region" description="Helical" evidence="1">
    <location>
        <begin position="337"/>
        <end position="356"/>
    </location>
</feature>
<feature type="transmembrane region" description="Helical" evidence="1">
    <location>
        <begin position="92"/>
        <end position="114"/>
    </location>
</feature>
<dbReference type="EMBL" id="NGKC01000004">
    <property type="protein sequence ID" value="RSU12981.1"/>
    <property type="molecule type" value="Genomic_DNA"/>
</dbReference>